<dbReference type="Pfam" id="PF07883">
    <property type="entry name" value="Cupin_2"/>
    <property type="match status" value="1"/>
</dbReference>
<dbReference type="PANTHER" id="PTHR46797">
    <property type="entry name" value="HTH-TYPE TRANSCRIPTIONAL REGULATOR"/>
    <property type="match status" value="1"/>
</dbReference>
<name>I4YSM7_9HYPH</name>
<sequence>MATAFLHTGSPDDFPEASLDSIIMEWFSNLMESTSAIHVHLATRLRDLRAESGMTLDGLSERTGVSRSMISLIERGESSPTAAVLDKLAAGLGVTLASLFAERDSREAAPLARRADQRVWRDPDSGYLRRNLSAPGFPSPIELVEVIMPPGARVGYDTGHRASVVHQQIWIVEGEIELTLGEETYRLGTGDCLSMRLDRPTLFRNRTDRPARYLVALATDARGGTGSQR</sequence>
<dbReference type="EMBL" id="JH660645">
    <property type="protein sequence ID" value="EIM26969.1"/>
    <property type="molecule type" value="Genomic_DNA"/>
</dbReference>
<dbReference type="GO" id="GO:0005829">
    <property type="term" value="C:cytosol"/>
    <property type="evidence" value="ECO:0007669"/>
    <property type="project" value="TreeGrafter"/>
</dbReference>
<dbReference type="GO" id="GO:0003677">
    <property type="term" value="F:DNA binding"/>
    <property type="evidence" value="ECO:0007669"/>
    <property type="project" value="UniProtKB-KW"/>
</dbReference>
<dbReference type="AlphaFoldDB" id="I4YSM7"/>
<proteinExistence type="predicted"/>
<dbReference type="InterPro" id="IPR011051">
    <property type="entry name" value="RmlC_Cupin_sf"/>
</dbReference>
<accession>I4YSM7</accession>
<dbReference type="SMART" id="SM00530">
    <property type="entry name" value="HTH_XRE"/>
    <property type="match status" value="1"/>
</dbReference>
<dbReference type="STRING" id="864069.MicloDRAFT_00035220"/>
<evidence type="ECO:0000256" key="1">
    <source>
        <dbReference type="ARBA" id="ARBA00023125"/>
    </source>
</evidence>
<dbReference type="CDD" id="cd02209">
    <property type="entry name" value="cupin_XRE_C"/>
    <property type="match status" value="1"/>
</dbReference>
<dbReference type="PANTHER" id="PTHR46797:SF10">
    <property type="entry name" value="BLR1115 PROTEIN"/>
    <property type="match status" value="1"/>
</dbReference>
<gene>
    <name evidence="3" type="ORF">MicloDRAFT_00035220</name>
</gene>
<dbReference type="Gene3D" id="1.10.260.40">
    <property type="entry name" value="lambda repressor-like DNA-binding domains"/>
    <property type="match status" value="1"/>
</dbReference>
<evidence type="ECO:0000313" key="4">
    <source>
        <dbReference type="Proteomes" id="UP000003947"/>
    </source>
</evidence>
<evidence type="ECO:0000313" key="3">
    <source>
        <dbReference type="EMBL" id="EIM26969.1"/>
    </source>
</evidence>
<dbReference type="InterPro" id="IPR014710">
    <property type="entry name" value="RmlC-like_jellyroll"/>
</dbReference>
<dbReference type="SUPFAM" id="SSF51182">
    <property type="entry name" value="RmlC-like cupins"/>
    <property type="match status" value="1"/>
</dbReference>
<evidence type="ECO:0000259" key="2">
    <source>
        <dbReference type="PROSITE" id="PS50943"/>
    </source>
</evidence>
<dbReference type="InterPro" id="IPR013096">
    <property type="entry name" value="Cupin_2"/>
</dbReference>
<dbReference type="GO" id="GO:0003700">
    <property type="term" value="F:DNA-binding transcription factor activity"/>
    <property type="evidence" value="ECO:0007669"/>
    <property type="project" value="TreeGrafter"/>
</dbReference>
<dbReference type="CDD" id="cd00093">
    <property type="entry name" value="HTH_XRE"/>
    <property type="match status" value="1"/>
</dbReference>
<reference evidence="3 4" key="1">
    <citation type="submission" date="2012-02" db="EMBL/GenBank/DDBJ databases">
        <title>Improved High-Quality Draft sequence of Microvirga sp. WSM3557.</title>
        <authorList>
            <consortium name="US DOE Joint Genome Institute"/>
            <person name="Lucas S."/>
            <person name="Han J."/>
            <person name="Lapidus A."/>
            <person name="Cheng J.-F."/>
            <person name="Goodwin L."/>
            <person name="Pitluck S."/>
            <person name="Peters L."/>
            <person name="Zhang X."/>
            <person name="Detter J.C."/>
            <person name="Han C."/>
            <person name="Tapia R."/>
            <person name="Land M."/>
            <person name="Hauser L."/>
            <person name="Kyrpides N."/>
            <person name="Ivanova N."/>
            <person name="Pagani I."/>
            <person name="Brau L."/>
            <person name="Yates R."/>
            <person name="O'Hara G."/>
            <person name="Rui T."/>
            <person name="Howieson J."/>
            <person name="Reeve W."/>
            <person name="Woyke T."/>
        </authorList>
    </citation>
    <scope>NUCLEOTIDE SEQUENCE [LARGE SCALE GENOMIC DNA]</scope>
    <source>
        <strain evidence="3 4">WSM3557</strain>
    </source>
</reference>
<dbReference type="eggNOG" id="COG1396">
    <property type="taxonomic scope" value="Bacteria"/>
</dbReference>
<dbReference type="Pfam" id="PF01381">
    <property type="entry name" value="HTH_3"/>
    <property type="match status" value="1"/>
</dbReference>
<keyword evidence="1" id="KW-0238">DNA-binding</keyword>
<protein>
    <submittedName>
        <fullName evidence="3">Putative transcriptional regulator</fullName>
    </submittedName>
</protein>
<keyword evidence="4" id="KW-1185">Reference proteome</keyword>
<dbReference type="InterPro" id="IPR050807">
    <property type="entry name" value="TransReg_Diox_bact_type"/>
</dbReference>
<dbReference type="SUPFAM" id="SSF47413">
    <property type="entry name" value="lambda repressor-like DNA-binding domains"/>
    <property type="match status" value="1"/>
</dbReference>
<dbReference type="PATRIC" id="fig|864069.3.peg.3839"/>
<dbReference type="InterPro" id="IPR010982">
    <property type="entry name" value="Lambda_DNA-bd_dom_sf"/>
</dbReference>
<organism evidence="3 4">
    <name type="scientific">Microvirga lotononidis</name>
    <dbReference type="NCBI Taxonomy" id="864069"/>
    <lineage>
        <taxon>Bacteria</taxon>
        <taxon>Pseudomonadati</taxon>
        <taxon>Pseudomonadota</taxon>
        <taxon>Alphaproteobacteria</taxon>
        <taxon>Hyphomicrobiales</taxon>
        <taxon>Methylobacteriaceae</taxon>
        <taxon>Microvirga</taxon>
    </lineage>
</organism>
<dbReference type="PROSITE" id="PS50943">
    <property type="entry name" value="HTH_CROC1"/>
    <property type="match status" value="1"/>
</dbReference>
<dbReference type="Gene3D" id="2.60.120.10">
    <property type="entry name" value="Jelly Rolls"/>
    <property type="match status" value="1"/>
</dbReference>
<feature type="domain" description="HTH cro/C1-type" evidence="2">
    <location>
        <begin position="45"/>
        <end position="99"/>
    </location>
</feature>
<dbReference type="Proteomes" id="UP000003947">
    <property type="component" value="Unassembled WGS sequence"/>
</dbReference>
<dbReference type="InterPro" id="IPR001387">
    <property type="entry name" value="Cro/C1-type_HTH"/>
</dbReference>
<dbReference type="HOGENOM" id="CLU_085376_4_0_5"/>